<dbReference type="SUPFAM" id="SSF48452">
    <property type="entry name" value="TPR-like"/>
    <property type="match status" value="3"/>
</dbReference>
<sequence length="916" mass="105474">MYGSDKASHNVPFPRDRDFIQRPDLTDQITAALAIPQARLALVGVGGVGKSQIAINYCYHVRDESPRTWVFWIHASNAARYSQGVRDCLDLADVDKRFDPQVNIHELFRNWLRSRDSGRWLIVIDNADEIDFLVERSNGQTPLFKHLPPCNHGTILITSRSKISALKLVEPKEIVEIPPMGEQQAIALIEKQLGPNSGIQRLARALDYMPLAMSQAAAYIKNRGKRFSIERYIEKLQKGDQSKRSILDEEVGDLRRDDEARNAIALTWQISFEHIRRLRRSAADLLSLMSFCDRQAIPENLLKVKRESRQDEKIPDGNHSDDNIDDMSSDASSDDGSDTSQDDGFEKDVIMLEGFAFISITTAEESTYEMHRLVQRATQRWLQSQKQFEHWRAAFLYNLADIHPSGEYENWKECQTLRPHVRAALDLNVMHRDELLDLASTCFKAGWYAYQMHLDSEAAEMYTRAYAISCQERGEDHDGSLGIVNDLALVRLRQGRLAEAEKLQKKVLKTRALSLEAEHPRMLMSMHNLALTYSYQERWGEAEELLAKVLETKYVVFGKQHRDTLLSMYDLAYLFQRQKRWTEAEELTVEVLEIRRRMLGADHPDTLDSMADLAAMYRGREQWEKAEELYMKTVEARQRVLGLAHNSTSASMAALSRIYYKQNRWAEAEQMLSKVVETRTKFEGAEHIDTLFDMHELACIYMVLERWEEAASFLEKVVEARQRVLGPQHKNTLISMSKLSDVYYEQNRWAEAALLRAKEVETRAKSQGEEDEETLFAMHELAVIYVAQERWKEAESLLEKVVETRQRVLGPEHKNTLISMSKLADIYCKQCRWAEAASLRAKEVEIRVRVQGAENEDTLFAMHELAVVYRAQSRQPEARELLVKVVDARSRVLGSEHPDTLESRIRLSDVSSESSQ</sequence>
<organism evidence="3">
    <name type="scientific">Dissoconium aciculare CBS 342.82</name>
    <dbReference type="NCBI Taxonomy" id="1314786"/>
    <lineage>
        <taxon>Eukaryota</taxon>
        <taxon>Fungi</taxon>
        <taxon>Dikarya</taxon>
        <taxon>Ascomycota</taxon>
        <taxon>Pezizomycotina</taxon>
        <taxon>Dothideomycetes</taxon>
        <taxon>Dothideomycetidae</taxon>
        <taxon>Mycosphaerellales</taxon>
        <taxon>Dissoconiaceae</taxon>
        <taxon>Dissoconium</taxon>
    </lineage>
</organism>
<reference evidence="3" key="2">
    <citation type="submission" date="2020-04" db="EMBL/GenBank/DDBJ databases">
        <authorList>
            <consortium name="NCBI Genome Project"/>
        </authorList>
    </citation>
    <scope>NUCLEOTIDE SEQUENCE</scope>
    <source>
        <strain evidence="3">CBS 342.82</strain>
    </source>
</reference>
<accession>A0A6J3LRP2</accession>
<feature type="compositionally biased region" description="Basic and acidic residues" evidence="1">
    <location>
        <begin position="303"/>
        <end position="322"/>
    </location>
</feature>
<feature type="compositionally biased region" description="Acidic residues" evidence="1">
    <location>
        <begin position="323"/>
        <end position="343"/>
    </location>
</feature>
<dbReference type="GeneID" id="54359797"/>
<evidence type="ECO:0000313" key="2">
    <source>
        <dbReference type="Proteomes" id="UP000504637"/>
    </source>
</evidence>
<keyword evidence="2" id="KW-1185">Reference proteome</keyword>
<dbReference type="Pfam" id="PF13374">
    <property type="entry name" value="TPR_10"/>
    <property type="match status" value="2"/>
</dbReference>
<dbReference type="InterPro" id="IPR027417">
    <property type="entry name" value="P-loop_NTPase"/>
</dbReference>
<dbReference type="Proteomes" id="UP000504637">
    <property type="component" value="Unplaced"/>
</dbReference>
<reference evidence="3" key="1">
    <citation type="submission" date="2020-01" db="EMBL/GenBank/DDBJ databases">
        <authorList>
            <consortium name="DOE Joint Genome Institute"/>
            <person name="Haridas S."/>
            <person name="Albert R."/>
            <person name="Binder M."/>
            <person name="Bloem J."/>
            <person name="Labutti K."/>
            <person name="Salamov A."/>
            <person name="Andreopoulos B."/>
            <person name="Baker S.E."/>
            <person name="Barry K."/>
            <person name="Bills G."/>
            <person name="Bluhm B.H."/>
            <person name="Cannon C."/>
            <person name="Castanera R."/>
            <person name="Culley D.E."/>
            <person name="Daum C."/>
            <person name="Ezra D."/>
            <person name="Gonzalez J.B."/>
            <person name="Henrissat B."/>
            <person name="Kuo A."/>
            <person name="Liang C."/>
            <person name="Lipzen A."/>
            <person name="Lutzoni F."/>
            <person name="Magnuson J."/>
            <person name="Mondo S."/>
            <person name="Nolan M."/>
            <person name="Ohm R."/>
            <person name="Pangilinan J."/>
            <person name="Park H.-J."/>
            <person name="Ramirez L."/>
            <person name="Alfaro M."/>
            <person name="Sun H."/>
            <person name="Tritt A."/>
            <person name="Yoshinaga Y."/>
            <person name="Zwiers L.-H."/>
            <person name="Turgeon B.G."/>
            <person name="Goodwin S.B."/>
            <person name="Spatafora J.W."/>
            <person name="Crous P.W."/>
            <person name="Grigoriev I.V."/>
        </authorList>
    </citation>
    <scope>NUCLEOTIDE SEQUENCE</scope>
    <source>
        <strain evidence="3">CBS 342.82</strain>
    </source>
</reference>
<dbReference type="Pfam" id="PF13424">
    <property type="entry name" value="TPR_12"/>
    <property type="match status" value="4"/>
</dbReference>
<evidence type="ECO:0000313" key="3">
    <source>
        <dbReference type="RefSeq" id="XP_033455537.1"/>
    </source>
</evidence>
<gene>
    <name evidence="3" type="ORF">K489DRAFT_327522</name>
</gene>
<reference evidence="3" key="3">
    <citation type="submission" date="2025-08" db="UniProtKB">
        <authorList>
            <consortium name="RefSeq"/>
        </authorList>
    </citation>
    <scope>IDENTIFICATION</scope>
    <source>
        <strain evidence="3">CBS 342.82</strain>
    </source>
</reference>
<dbReference type="Gene3D" id="1.25.40.10">
    <property type="entry name" value="Tetratricopeptide repeat domain"/>
    <property type="match status" value="3"/>
</dbReference>
<dbReference type="PANTHER" id="PTHR46082:SF6">
    <property type="entry name" value="AAA+ ATPASE DOMAIN-CONTAINING PROTEIN-RELATED"/>
    <property type="match status" value="1"/>
</dbReference>
<dbReference type="OrthoDB" id="5986190at2759"/>
<dbReference type="InterPro" id="IPR011990">
    <property type="entry name" value="TPR-like_helical_dom_sf"/>
</dbReference>
<name>A0A6J3LRP2_9PEZI</name>
<dbReference type="AlphaFoldDB" id="A0A6J3LRP2"/>
<dbReference type="PANTHER" id="PTHR46082">
    <property type="entry name" value="ATP/GTP-BINDING PROTEIN-RELATED"/>
    <property type="match status" value="1"/>
</dbReference>
<dbReference type="Gene3D" id="3.40.50.300">
    <property type="entry name" value="P-loop containing nucleotide triphosphate hydrolases"/>
    <property type="match status" value="1"/>
</dbReference>
<protein>
    <submittedName>
        <fullName evidence="3">TPR-like protein</fullName>
    </submittedName>
</protein>
<dbReference type="SUPFAM" id="SSF52540">
    <property type="entry name" value="P-loop containing nucleoside triphosphate hydrolases"/>
    <property type="match status" value="1"/>
</dbReference>
<dbReference type="RefSeq" id="XP_033455537.1">
    <property type="nucleotide sequence ID" value="XM_033601997.1"/>
</dbReference>
<dbReference type="SMART" id="SM00028">
    <property type="entry name" value="TPR"/>
    <property type="match status" value="7"/>
</dbReference>
<dbReference type="InterPro" id="IPR019734">
    <property type="entry name" value="TPR_rpt"/>
</dbReference>
<dbReference type="InterPro" id="IPR053137">
    <property type="entry name" value="NLR-like"/>
</dbReference>
<evidence type="ECO:0000256" key="1">
    <source>
        <dbReference type="SAM" id="MobiDB-lite"/>
    </source>
</evidence>
<proteinExistence type="predicted"/>
<feature type="region of interest" description="Disordered" evidence="1">
    <location>
        <begin position="303"/>
        <end position="343"/>
    </location>
</feature>